<dbReference type="OMA" id="MRVAVCQ"/>
<dbReference type="SUPFAM" id="SSF56317">
    <property type="entry name" value="Carbon-nitrogen hydrolase"/>
    <property type="match status" value="1"/>
</dbReference>
<dbReference type="GO" id="GO:0050152">
    <property type="term" value="F:omega-amidase activity"/>
    <property type="evidence" value="ECO:0007669"/>
    <property type="project" value="TreeGrafter"/>
</dbReference>
<dbReference type="GO" id="GO:0006541">
    <property type="term" value="P:glutamine metabolic process"/>
    <property type="evidence" value="ECO:0007669"/>
    <property type="project" value="TreeGrafter"/>
</dbReference>
<protein>
    <submittedName>
        <fullName evidence="2">Nitrilase member 2, putative</fullName>
        <ecNumber evidence="2">3.5.1.53</ecNumber>
    </submittedName>
</protein>
<evidence type="ECO:0000259" key="1">
    <source>
        <dbReference type="PROSITE" id="PS50263"/>
    </source>
</evidence>
<dbReference type="GO" id="GO:0050126">
    <property type="term" value="F:N-carbamoylputrescine amidase activity"/>
    <property type="evidence" value="ECO:0007669"/>
    <property type="project" value="UniProtKB-EC"/>
</dbReference>
<dbReference type="eggNOG" id="KOG0806">
    <property type="taxonomic scope" value="Eukaryota"/>
</dbReference>
<dbReference type="Proteomes" id="UP000008983">
    <property type="component" value="Unassembled WGS sequence"/>
</dbReference>
<gene>
    <name evidence="2" type="ORF">IMG5_070070</name>
</gene>
<dbReference type="GO" id="GO:0006528">
    <property type="term" value="P:asparagine metabolic process"/>
    <property type="evidence" value="ECO:0007669"/>
    <property type="project" value="TreeGrafter"/>
</dbReference>
<dbReference type="InterPro" id="IPR003010">
    <property type="entry name" value="C-N_Hydrolase"/>
</dbReference>
<organism evidence="2 3">
    <name type="scientific">Ichthyophthirius multifiliis</name>
    <name type="common">White spot disease agent</name>
    <name type="synonym">Ich</name>
    <dbReference type="NCBI Taxonomy" id="5932"/>
    <lineage>
        <taxon>Eukaryota</taxon>
        <taxon>Sar</taxon>
        <taxon>Alveolata</taxon>
        <taxon>Ciliophora</taxon>
        <taxon>Intramacronucleata</taxon>
        <taxon>Oligohymenophorea</taxon>
        <taxon>Hymenostomatida</taxon>
        <taxon>Ophryoglenina</taxon>
        <taxon>Ichthyophthirius</taxon>
    </lineage>
</organism>
<feature type="domain" description="CN hydrolase" evidence="1">
    <location>
        <begin position="1"/>
        <end position="174"/>
    </location>
</feature>
<dbReference type="Pfam" id="PF00795">
    <property type="entry name" value="CN_hydrolase"/>
    <property type="match status" value="1"/>
</dbReference>
<keyword evidence="3" id="KW-1185">Reference proteome</keyword>
<dbReference type="GeneID" id="14908975"/>
<evidence type="ECO:0000313" key="3">
    <source>
        <dbReference type="Proteomes" id="UP000008983"/>
    </source>
</evidence>
<dbReference type="STRING" id="857967.G0QPP7"/>
<proteinExistence type="predicted"/>
<dbReference type="EMBL" id="GL983572">
    <property type="protein sequence ID" value="EGR32808.1"/>
    <property type="molecule type" value="Genomic_DNA"/>
</dbReference>
<dbReference type="RefSeq" id="XP_004036794.1">
    <property type="nucleotide sequence ID" value="XM_004036746.1"/>
</dbReference>
<dbReference type="EC" id="3.5.1.53" evidence="2"/>
<dbReference type="PROSITE" id="PS50263">
    <property type="entry name" value="CN_HYDROLASE"/>
    <property type="match status" value="1"/>
</dbReference>
<dbReference type="PANTHER" id="PTHR23088">
    <property type="entry name" value="NITRILASE-RELATED"/>
    <property type="match status" value="1"/>
</dbReference>
<dbReference type="GO" id="GO:0005739">
    <property type="term" value="C:mitochondrion"/>
    <property type="evidence" value="ECO:0007669"/>
    <property type="project" value="TreeGrafter"/>
</dbReference>
<sequence length="204" mass="23234">MSIIGSIPEIDSKNNLYNTCIAINQEGNLAAVHRKIHLFDINIPGKATYKESDTFKSGDKITIFDTGFCKIGLGVCYDIRFAEYALVMCQKKGAQILIYPGSFSMGTGPYHWDLLLRARAIDNLCYVIGSCTARFTQDSSVYWAWGHSRLVDPFGQVKVSCEYEEAILYHDVDLDYLDQIRAQIPIYQQKRYDIYEVIDKKSNI</sequence>
<dbReference type="GO" id="GO:0006107">
    <property type="term" value="P:oxaloacetate metabolic process"/>
    <property type="evidence" value="ECO:0007669"/>
    <property type="project" value="TreeGrafter"/>
</dbReference>
<dbReference type="InParanoid" id="G0QPP7"/>
<dbReference type="Gene3D" id="3.60.110.10">
    <property type="entry name" value="Carbon-nitrogen hydrolase"/>
    <property type="match status" value="1"/>
</dbReference>
<reference evidence="2 3" key="1">
    <citation type="submission" date="2011-07" db="EMBL/GenBank/DDBJ databases">
        <authorList>
            <person name="Coyne R."/>
            <person name="Brami D."/>
            <person name="Johnson J."/>
            <person name="Hostetler J."/>
            <person name="Hannick L."/>
            <person name="Clark T."/>
            <person name="Cassidy-Hanley D."/>
            <person name="Inman J."/>
        </authorList>
    </citation>
    <scope>NUCLEOTIDE SEQUENCE [LARGE SCALE GENOMIC DNA]</scope>
    <source>
        <strain evidence="2 3">G5</strain>
    </source>
</reference>
<keyword evidence="2" id="KW-0378">Hydrolase</keyword>
<accession>G0QPP7</accession>
<dbReference type="OrthoDB" id="10250282at2759"/>
<name>G0QPP7_ICHMU</name>
<dbReference type="AlphaFoldDB" id="G0QPP7"/>
<dbReference type="PANTHER" id="PTHR23088:SF30">
    <property type="entry name" value="OMEGA-AMIDASE NIT2"/>
    <property type="match status" value="1"/>
</dbReference>
<dbReference type="InterPro" id="IPR036526">
    <property type="entry name" value="C-N_Hydrolase_sf"/>
</dbReference>
<evidence type="ECO:0000313" key="2">
    <source>
        <dbReference type="EMBL" id="EGR32808.1"/>
    </source>
</evidence>